<dbReference type="Pfam" id="PF12802">
    <property type="entry name" value="MarR_2"/>
    <property type="match status" value="1"/>
</dbReference>
<organism evidence="5 6">
    <name type="scientific">Pseudodonghicola xiamenensis</name>
    <dbReference type="NCBI Taxonomy" id="337702"/>
    <lineage>
        <taxon>Bacteria</taxon>
        <taxon>Pseudomonadati</taxon>
        <taxon>Pseudomonadota</taxon>
        <taxon>Alphaproteobacteria</taxon>
        <taxon>Rhodobacterales</taxon>
        <taxon>Paracoccaceae</taxon>
        <taxon>Pseudodonghicola</taxon>
    </lineage>
</organism>
<dbReference type="PANTHER" id="PTHR33164">
    <property type="entry name" value="TRANSCRIPTIONAL REGULATOR, MARR FAMILY"/>
    <property type="match status" value="1"/>
</dbReference>
<dbReference type="InterPro" id="IPR000835">
    <property type="entry name" value="HTH_MarR-typ"/>
</dbReference>
<comment type="caution">
    <text evidence="5">The sequence shown here is derived from an EMBL/GenBank/DDBJ whole genome shotgun (WGS) entry which is preliminary data.</text>
</comment>
<dbReference type="GO" id="GO:0006950">
    <property type="term" value="P:response to stress"/>
    <property type="evidence" value="ECO:0007669"/>
    <property type="project" value="TreeGrafter"/>
</dbReference>
<dbReference type="InterPro" id="IPR036390">
    <property type="entry name" value="WH_DNA-bd_sf"/>
</dbReference>
<dbReference type="PROSITE" id="PS01117">
    <property type="entry name" value="HTH_MARR_1"/>
    <property type="match status" value="1"/>
</dbReference>
<evidence type="ECO:0000256" key="3">
    <source>
        <dbReference type="ARBA" id="ARBA00023163"/>
    </source>
</evidence>
<dbReference type="PRINTS" id="PR00598">
    <property type="entry name" value="HTHMARR"/>
</dbReference>
<keyword evidence="3" id="KW-0804">Transcription</keyword>
<proteinExistence type="predicted"/>
<dbReference type="AlphaFoldDB" id="A0A8J3MGV9"/>
<dbReference type="Gene3D" id="1.10.10.10">
    <property type="entry name" value="Winged helix-like DNA-binding domain superfamily/Winged helix DNA-binding domain"/>
    <property type="match status" value="1"/>
</dbReference>
<dbReference type="PANTHER" id="PTHR33164:SF64">
    <property type="entry name" value="TRANSCRIPTIONAL REGULATOR SLYA"/>
    <property type="match status" value="1"/>
</dbReference>
<keyword evidence="1" id="KW-0805">Transcription regulation</keyword>
<keyword evidence="2" id="KW-0238">DNA-binding</keyword>
<keyword evidence="6" id="KW-1185">Reference proteome</keyword>
<reference evidence="5" key="2">
    <citation type="submission" date="2020-09" db="EMBL/GenBank/DDBJ databases">
        <authorList>
            <person name="Sun Q."/>
            <person name="Zhou Y."/>
        </authorList>
    </citation>
    <scope>NUCLEOTIDE SEQUENCE</scope>
    <source>
        <strain evidence="5">CGMCC 1.7081</strain>
    </source>
</reference>
<evidence type="ECO:0000256" key="2">
    <source>
        <dbReference type="ARBA" id="ARBA00023125"/>
    </source>
</evidence>
<name>A0A8J3MGV9_9RHOB</name>
<accession>A0A8J3MGV9</accession>
<dbReference type="SMART" id="SM00347">
    <property type="entry name" value="HTH_MARR"/>
    <property type="match status" value="1"/>
</dbReference>
<evidence type="ECO:0000313" key="5">
    <source>
        <dbReference type="EMBL" id="GHH03045.1"/>
    </source>
</evidence>
<dbReference type="InterPro" id="IPR023187">
    <property type="entry name" value="Tscrpt_reg_MarR-type_CS"/>
</dbReference>
<evidence type="ECO:0000259" key="4">
    <source>
        <dbReference type="PROSITE" id="PS50995"/>
    </source>
</evidence>
<dbReference type="InterPro" id="IPR036388">
    <property type="entry name" value="WH-like_DNA-bd_sf"/>
</dbReference>
<feature type="domain" description="HTH marR-type" evidence="4">
    <location>
        <begin position="10"/>
        <end position="143"/>
    </location>
</feature>
<evidence type="ECO:0000313" key="6">
    <source>
        <dbReference type="Proteomes" id="UP000611500"/>
    </source>
</evidence>
<dbReference type="InterPro" id="IPR039422">
    <property type="entry name" value="MarR/SlyA-like"/>
</dbReference>
<reference evidence="5" key="1">
    <citation type="journal article" date="2014" name="Int. J. Syst. Evol. Microbiol.">
        <title>Complete genome sequence of Corynebacterium casei LMG S-19264T (=DSM 44701T), isolated from a smear-ripened cheese.</title>
        <authorList>
            <consortium name="US DOE Joint Genome Institute (JGI-PGF)"/>
            <person name="Walter F."/>
            <person name="Albersmeier A."/>
            <person name="Kalinowski J."/>
            <person name="Ruckert C."/>
        </authorList>
    </citation>
    <scope>NUCLEOTIDE SEQUENCE</scope>
    <source>
        <strain evidence="5">CGMCC 1.7081</strain>
    </source>
</reference>
<dbReference type="GO" id="GO:0003677">
    <property type="term" value="F:DNA binding"/>
    <property type="evidence" value="ECO:0007669"/>
    <property type="project" value="UniProtKB-KW"/>
</dbReference>
<sequence>MYQMTQIPPRDRFGFLFVTQARRWRRVIDHELAKVGLTDATWTPLVHLKEGGDDISQTELAMRVGLDGSSLVRLLDLLEGKGFIERRVDSNDRRARRILLSPAGEAEVARIRAQLLRVERMLLADLDDAQIAAIVQGFEGIDRQTEAVLAQEQTK</sequence>
<gene>
    <name evidence="5" type="primary">slyA</name>
    <name evidence="5" type="ORF">GCM10010961_40960</name>
</gene>
<dbReference type="EMBL" id="BNAP01000035">
    <property type="protein sequence ID" value="GHH03045.1"/>
    <property type="molecule type" value="Genomic_DNA"/>
</dbReference>
<evidence type="ECO:0000256" key="1">
    <source>
        <dbReference type="ARBA" id="ARBA00023015"/>
    </source>
</evidence>
<protein>
    <submittedName>
        <fullName evidence="5">MarR family transcriptional regulator</fullName>
    </submittedName>
</protein>
<dbReference type="SUPFAM" id="SSF46785">
    <property type="entry name" value="Winged helix' DNA-binding domain"/>
    <property type="match status" value="1"/>
</dbReference>
<dbReference type="Proteomes" id="UP000611500">
    <property type="component" value="Unassembled WGS sequence"/>
</dbReference>
<dbReference type="GO" id="GO:0003700">
    <property type="term" value="F:DNA-binding transcription factor activity"/>
    <property type="evidence" value="ECO:0007669"/>
    <property type="project" value="InterPro"/>
</dbReference>
<dbReference type="PROSITE" id="PS50995">
    <property type="entry name" value="HTH_MARR_2"/>
    <property type="match status" value="1"/>
</dbReference>